<dbReference type="Pfam" id="PF00076">
    <property type="entry name" value="RRM_1"/>
    <property type="match status" value="1"/>
</dbReference>
<comment type="caution">
    <text evidence="13">The sequence shown here is derived from an EMBL/GenBank/DDBJ whole genome shotgun (WGS) entry which is preliminary data.</text>
</comment>
<protein>
    <recommendedName>
        <fullName evidence="10">Splicing factor U2af large subunit</fullName>
    </recommendedName>
    <alternativeName>
        <fullName evidence="10">U2 auxiliary factor 65 kDa subunit</fullName>
    </alternativeName>
    <alternativeName>
        <fullName evidence="10">U2 small nuclear ribonucleoprotein auxiliary factor large subunit (U2 snRNP auxiliary factor large subunit)</fullName>
    </alternativeName>
</protein>
<dbReference type="InterPro" id="IPR012677">
    <property type="entry name" value="Nucleotide-bd_a/b_plait_sf"/>
</dbReference>
<feature type="compositionally biased region" description="Basic and acidic residues" evidence="11">
    <location>
        <begin position="32"/>
        <end position="58"/>
    </location>
</feature>
<proteinExistence type="inferred from homology"/>
<accession>A0AAW2TR55</accession>
<dbReference type="FunFam" id="3.30.70.330:FF:000057">
    <property type="entry name" value="U2 snRNP auxiliary factor large subunit"/>
    <property type="match status" value="1"/>
</dbReference>
<evidence type="ECO:0000256" key="1">
    <source>
        <dbReference type="ARBA" id="ARBA00004123"/>
    </source>
</evidence>
<keyword evidence="4" id="KW-0677">Repeat</keyword>
<dbReference type="SUPFAM" id="SSF54928">
    <property type="entry name" value="RNA-binding domain, RBD"/>
    <property type="match status" value="2"/>
</dbReference>
<reference evidence="13" key="2">
    <citation type="journal article" date="2024" name="Plant">
        <title>Genomic evolution and insights into agronomic trait innovations of Sesamum species.</title>
        <authorList>
            <person name="Miao H."/>
            <person name="Wang L."/>
            <person name="Qu L."/>
            <person name="Liu H."/>
            <person name="Sun Y."/>
            <person name="Le M."/>
            <person name="Wang Q."/>
            <person name="Wei S."/>
            <person name="Zheng Y."/>
            <person name="Lin W."/>
            <person name="Duan Y."/>
            <person name="Cao H."/>
            <person name="Xiong S."/>
            <person name="Wang X."/>
            <person name="Wei L."/>
            <person name="Li C."/>
            <person name="Ma Q."/>
            <person name="Ju M."/>
            <person name="Zhao R."/>
            <person name="Li G."/>
            <person name="Mu C."/>
            <person name="Tian Q."/>
            <person name="Mei H."/>
            <person name="Zhang T."/>
            <person name="Gao T."/>
            <person name="Zhang H."/>
        </authorList>
    </citation>
    <scope>NUCLEOTIDE SEQUENCE</scope>
    <source>
        <strain evidence="13">KEN1</strain>
    </source>
</reference>
<dbReference type="PROSITE" id="PS50102">
    <property type="entry name" value="RRM"/>
    <property type="match status" value="2"/>
</dbReference>
<name>A0AAW2TR55_9LAMI</name>
<gene>
    <name evidence="13" type="ORF">Slati_4048400</name>
</gene>
<keyword evidence="5 9" id="KW-0694">RNA-binding</keyword>
<dbReference type="InterPro" id="IPR000504">
    <property type="entry name" value="RRM_dom"/>
</dbReference>
<evidence type="ECO:0000256" key="11">
    <source>
        <dbReference type="SAM" id="MobiDB-lite"/>
    </source>
</evidence>
<dbReference type="FunFam" id="3.30.70.330:FF:000111">
    <property type="entry name" value="U2 snRNP auxiliary factor large subunit"/>
    <property type="match status" value="1"/>
</dbReference>
<dbReference type="GO" id="GO:0006397">
    <property type="term" value="P:mRNA processing"/>
    <property type="evidence" value="ECO:0007669"/>
    <property type="project" value="UniProtKB-KW"/>
</dbReference>
<feature type="compositionally biased region" description="Basic and acidic residues" evidence="11">
    <location>
        <begin position="71"/>
        <end position="89"/>
    </location>
</feature>
<keyword evidence="6 10" id="KW-0508">mRNA splicing</keyword>
<dbReference type="InterPro" id="IPR006529">
    <property type="entry name" value="U2AF_lg"/>
</dbReference>
<evidence type="ECO:0000256" key="5">
    <source>
        <dbReference type="ARBA" id="ARBA00022884"/>
    </source>
</evidence>
<dbReference type="GO" id="GO:0003723">
    <property type="term" value="F:RNA binding"/>
    <property type="evidence" value="ECO:0007669"/>
    <property type="project" value="UniProtKB-UniRule"/>
</dbReference>
<dbReference type="SMART" id="SM00360">
    <property type="entry name" value="RRM"/>
    <property type="match status" value="3"/>
</dbReference>
<dbReference type="GO" id="GO:0005634">
    <property type="term" value="C:nucleus"/>
    <property type="evidence" value="ECO:0007669"/>
    <property type="project" value="UniProtKB-SubCell"/>
</dbReference>
<organism evidence="13">
    <name type="scientific">Sesamum latifolium</name>
    <dbReference type="NCBI Taxonomy" id="2727402"/>
    <lineage>
        <taxon>Eukaryota</taxon>
        <taxon>Viridiplantae</taxon>
        <taxon>Streptophyta</taxon>
        <taxon>Embryophyta</taxon>
        <taxon>Tracheophyta</taxon>
        <taxon>Spermatophyta</taxon>
        <taxon>Magnoliopsida</taxon>
        <taxon>eudicotyledons</taxon>
        <taxon>Gunneridae</taxon>
        <taxon>Pentapetalae</taxon>
        <taxon>asterids</taxon>
        <taxon>lamiids</taxon>
        <taxon>Lamiales</taxon>
        <taxon>Pedaliaceae</taxon>
        <taxon>Sesamum</taxon>
    </lineage>
</organism>
<dbReference type="InterPro" id="IPR035979">
    <property type="entry name" value="RBD_domain_sf"/>
</dbReference>
<evidence type="ECO:0000256" key="7">
    <source>
        <dbReference type="ARBA" id="ARBA00023242"/>
    </source>
</evidence>
<dbReference type="EMBL" id="JACGWN010000014">
    <property type="protein sequence ID" value="KAL0407345.1"/>
    <property type="molecule type" value="Genomic_DNA"/>
</dbReference>
<evidence type="ECO:0000256" key="9">
    <source>
        <dbReference type="PROSITE-ProRule" id="PRU00176"/>
    </source>
</evidence>
<feature type="region of interest" description="Disordered" evidence="11">
    <location>
        <begin position="1"/>
        <end position="124"/>
    </location>
</feature>
<evidence type="ECO:0000256" key="3">
    <source>
        <dbReference type="ARBA" id="ARBA00022664"/>
    </source>
</evidence>
<reference evidence="13" key="1">
    <citation type="submission" date="2020-06" db="EMBL/GenBank/DDBJ databases">
        <authorList>
            <person name="Li T."/>
            <person name="Hu X."/>
            <person name="Zhang T."/>
            <person name="Song X."/>
            <person name="Zhang H."/>
            <person name="Dai N."/>
            <person name="Sheng W."/>
            <person name="Hou X."/>
            <person name="Wei L."/>
        </authorList>
    </citation>
    <scope>NUCLEOTIDE SEQUENCE</scope>
    <source>
        <strain evidence="13">KEN1</strain>
        <tissue evidence="13">Leaf</tissue>
    </source>
</reference>
<evidence type="ECO:0000256" key="10">
    <source>
        <dbReference type="RuleBase" id="RU364135"/>
    </source>
</evidence>
<comment type="subcellular location">
    <subcellularLocation>
        <location evidence="1 10">Nucleus</location>
    </subcellularLocation>
</comment>
<evidence type="ECO:0000256" key="8">
    <source>
        <dbReference type="ARBA" id="ARBA00055843"/>
    </source>
</evidence>
<keyword evidence="3 10" id="KW-0507">mRNA processing</keyword>
<dbReference type="AlphaFoldDB" id="A0AAW2TR55"/>
<dbReference type="NCBIfam" id="TIGR01642">
    <property type="entry name" value="U2AF_lg"/>
    <property type="match status" value="1"/>
</dbReference>
<comment type="similarity">
    <text evidence="2 10">Belongs to the splicing factor SR family.</text>
</comment>
<evidence type="ECO:0000256" key="6">
    <source>
        <dbReference type="ARBA" id="ARBA00023187"/>
    </source>
</evidence>
<evidence type="ECO:0000256" key="2">
    <source>
        <dbReference type="ARBA" id="ARBA00010269"/>
    </source>
</evidence>
<dbReference type="CDD" id="cd12231">
    <property type="entry name" value="RRM2_U2AF65"/>
    <property type="match status" value="1"/>
</dbReference>
<dbReference type="CDD" id="cd12232">
    <property type="entry name" value="RRM3_U2AF65"/>
    <property type="match status" value="1"/>
</dbReference>
<comment type="function">
    <text evidence="8">Necessary for the splicing of pre-mRNA. Binds to the U -enriched regions of plant introns.</text>
</comment>
<evidence type="ECO:0000313" key="13">
    <source>
        <dbReference type="EMBL" id="KAL0407345.1"/>
    </source>
</evidence>
<evidence type="ECO:0000256" key="4">
    <source>
        <dbReference type="ARBA" id="ARBA00022737"/>
    </source>
</evidence>
<dbReference type="Gene3D" id="3.30.70.330">
    <property type="match status" value="3"/>
</dbReference>
<sequence length="564" mass="62093">MPRSGGEDDRRRSSPYDSLADRRSRHHKHKSHGSDDNRFKRNEWNQNGEKHRYQERTSMRNYAGMNQNDDFGSRRNQEFSRHYKQDGHREKRYKQRSPSRSADKSHGEATTLSNSPPCGKSKRTSGFDVAPPIELLCQILQLLDMLLNFICAVAAEQLAGVPMVPQAISGVLQSMLTSETQVNQLASVSLFPIQAMTQQATRHARRVYVGGLPPLANEQTISRFFSHVMNAVGGNSAGPGDAVVNVYINHEKKFAFVEMRTVEEASVSVRVRRPTDYNPSLAAPLGPSQPSPYLNLAAAGLTPGMTGEVEGADRIFLGGVPYYFSEAQIKELLESFGPLRGFDLVKDRDTGNSKGYGFCIYKDPSVTDIACAALNGLKVGDKTLTVRRATISGQLKSEQEYILAQAQQHIAMQKMALGAGVMNLPGGGVESVVNVEIPTKILCLTEAVTVDELMDDGEYEEILEDMREECQKFGELIDVVIPRPSPNATQGEGIGKVFLEYADAAGCTKAKSALSGRKFGGNAVTPFIIQRINIMVGIMLPELYLSVLNTIFVKCRLRHNCAKS</sequence>
<feature type="domain" description="RRM" evidence="12">
    <location>
        <begin position="205"/>
        <end position="276"/>
    </location>
</feature>
<feature type="compositionally biased region" description="Basic and acidic residues" evidence="11">
    <location>
        <begin position="1"/>
        <end position="22"/>
    </location>
</feature>
<dbReference type="PANTHER" id="PTHR23139">
    <property type="entry name" value="RNA-BINDING PROTEIN"/>
    <property type="match status" value="1"/>
</dbReference>
<dbReference type="GO" id="GO:0008380">
    <property type="term" value="P:RNA splicing"/>
    <property type="evidence" value="ECO:0007669"/>
    <property type="project" value="UniProtKB-KW"/>
</dbReference>
<evidence type="ECO:0000259" key="12">
    <source>
        <dbReference type="PROSITE" id="PS50102"/>
    </source>
</evidence>
<keyword evidence="7 10" id="KW-0539">Nucleus</keyword>
<dbReference type="FunFam" id="3.30.70.330:FF:000097">
    <property type="entry name" value="U2 snRNP auxiliary factor large subunit"/>
    <property type="match status" value="1"/>
</dbReference>
<feature type="domain" description="RRM" evidence="12">
    <location>
        <begin position="313"/>
        <end position="391"/>
    </location>
</feature>